<keyword evidence="1" id="KW-0732">Signal</keyword>
<sequence>MACFHLRLVSLLSFHTSAEVAAELQAFWQEEGQRRLWPKNCSEKWWQETDEWEGLSEHEGQEHEASEKREVGQLQGLLQDARQSKNIHHEVAELVKGFRDGVDHGPPVAAILADSNNGINDAMEKPVAASNKTLAGILQEAGLAGGSRLADSQDVILQRAIALRPKVIDLCNQMRICEGELSRTQINGNTPQLSQHNQRMHAVALARQAFQQQTGRQSRASLWMDHQSKILQKFNNKDSKEGASDAVVHTVKEFVPCGWRFESNGSRQYQIVLVRNSRHGHIYLALVTSVFRGALFRKHTPAQGATTFRPKLSASPIPADCTARVHVVLLQPRKCGNVVLLEASCVSYAMSLDPHDEDFLVVGQMSQNALTISETDSKLKVEMALEAWQVVREMREAPIAAIDSRLGPRPIYTTDSFSNSVKGRSNLENFLGDLKKLHEEAGASLVDKEGRVKALAGKPLFTHLVLRASGFFALEWRTKKTSADKLEYGTWVLQRLRACLPSPSPASQASRFEKLLLV</sequence>
<dbReference type="Proteomes" id="UP001152797">
    <property type="component" value="Unassembled WGS sequence"/>
</dbReference>
<reference evidence="2" key="1">
    <citation type="submission" date="2022-10" db="EMBL/GenBank/DDBJ databases">
        <authorList>
            <person name="Chen Y."/>
            <person name="Dougan E. K."/>
            <person name="Chan C."/>
            <person name="Rhodes N."/>
            <person name="Thang M."/>
        </authorList>
    </citation>
    <scope>NUCLEOTIDE SEQUENCE</scope>
</reference>
<keyword evidence="3" id="KW-0808">Transferase</keyword>
<evidence type="ECO:0000256" key="1">
    <source>
        <dbReference type="SAM" id="SignalP"/>
    </source>
</evidence>
<evidence type="ECO:0000313" key="4">
    <source>
        <dbReference type="Proteomes" id="UP001152797"/>
    </source>
</evidence>
<name>A0A9P1CB00_9DINO</name>
<keyword evidence="3" id="KW-0418">Kinase</keyword>
<comment type="caution">
    <text evidence="2">The sequence shown here is derived from an EMBL/GenBank/DDBJ whole genome shotgun (WGS) entry which is preliminary data.</text>
</comment>
<reference evidence="3 4" key="2">
    <citation type="submission" date="2024-05" db="EMBL/GenBank/DDBJ databases">
        <authorList>
            <person name="Chen Y."/>
            <person name="Shah S."/>
            <person name="Dougan E. K."/>
            <person name="Thang M."/>
            <person name="Chan C."/>
        </authorList>
    </citation>
    <scope>NUCLEOTIDE SEQUENCE [LARGE SCALE GENOMIC DNA]</scope>
</reference>
<dbReference type="EMBL" id="CAMXCT010001162">
    <property type="protein sequence ID" value="CAI3987398.1"/>
    <property type="molecule type" value="Genomic_DNA"/>
</dbReference>
<proteinExistence type="predicted"/>
<keyword evidence="4" id="KW-1185">Reference proteome</keyword>
<accession>A0A9P1CB00</accession>
<evidence type="ECO:0000313" key="2">
    <source>
        <dbReference type="EMBL" id="CAI3987398.1"/>
    </source>
</evidence>
<dbReference type="EMBL" id="CAMXCT020001162">
    <property type="protein sequence ID" value="CAL1140773.1"/>
    <property type="molecule type" value="Genomic_DNA"/>
</dbReference>
<dbReference type="OrthoDB" id="10667680at2759"/>
<evidence type="ECO:0000313" key="3">
    <source>
        <dbReference type="EMBL" id="CAL4774710.1"/>
    </source>
</evidence>
<dbReference type="EMBL" id="CAMXCT030001162">
    <property type="protein sequence ID" value="CAL4774710.1"/>
    <property type="molecule type" value="Genomic_DNA"/>
</dbReference>
<gene>
    <name evidence="2" type="ORF">C1SCF055_LOCUS14672</name>
</gene>
<protein>
    <submittedName>
        <fullName evidence="3">Calcium-dependent protein kinase 2</fullName>
    </submittedName>
</protein>
<feature type="signal peptide" evidence="1">
    <location>
        <begin position="1"/>
        <end position="22"/>
    </location>
</feature>
<feature type="chain" id="PRO_5043270287" evidence="1">
    <location>
        <begin position="23"/>
        <end position="518"/>
    </location>
</feature>
<dbReference type="AlphaFoldDB" id="A0A9P1CB00"/>
<organism evidence="2">
    <name type="scientific">Cladocopium goreaui</name>
    <dbReference type="NCBI Taxonomy" id="2562237"/>
    <lineage>
        <taxon>Eukaryota</taxon>
        <taxon>Sar</taxon>
        <taxon>Alveolata</taxon>
        <taxon>Dinophyceae</taxon>
        <taxon>Suessiales</taxon>
        <taxon>Symbiodiniaceae</taxon>
        <taxon>Cladocopium</taxon>
    </lineage>
</organism>
<dbReference type="GO" id="GO:0016301">
    <property type="term" value="F:kinase activity"/>
    <property type="evidence" value="ECO:0007669"/>
    <property type="project" value="UniProtKB-KW"/>
</dbReference>